<protein>
    <submittedName>
        <fullName evidence="1">Uncharacterized protein</fullName>
    </submittedName>
</protein>
<proteinExistence type="predicted"/>
<sequence length="32" mass="3791">SYPTILKWCEVLIALNRIRADHYGNIKLVYVE</sequence>
<comment type="caution">
    <text evidence="1">The sequence shown here is derived from an EMBL/GenBank/DDBJ whole genome shotgun (WGS) entry which is preliminary data.</text>
</comment>
<dbReference type="EMBL" id="LAZR01008073">
    <property type="protein sequence ID" value="KKM81138.1"/>
    <property type="molecule type" value="Genomic_DNA"/>
</dbReference>
<dbReference type="AlphaFoldDB" id="A0A0F9KGR7"/>
<reference evidence="1" key="1">
    <citation type="journal article" date="2015" name="Nature">
        <title>Complex archaea that bridge the gap between prokaryotes and eukaryotes.</title>
        <authorList>
            <person name="Spang A."/>
            <person name="Saw J.H."/>
            <person name="Jorgensen S.L."/>
            <person name="Zaremba-Niedzwiedzka K."/>
            <person name="Martijn J."/>
            <person name="Lind A.E."/>
            <person name="van Eijk R."/>
            <person name="Schleper C."/>
            <person name="Guy L."/>
            <person name="Ettema T.J."/>
        </authorList>
    </citation>
    <scope>NUCLEOTIDE SEQUENCE</scope>
</reference>
<organism evidence="1">
    <name type="scientific">marine sediment metagenome</name>
    <dbReference type="NCBI Taxonomy" id="412755"/>
    <lineage>
        <taxon>unclassified sequences</taxon>
        <taxon>metagenomes</taxon>
        <taxon>ecological metagenomes</taxon>
    </lineage>
</organism>
<name>A0A0F9KGR7_9ZZZZ</name>
<feature type="non-terminal residue" evidence="1">
    <location>
        <position position="1"/>
    </location>
</feature>
<accession>A0A0F9KGR7</accession>
<gene>
    <name evidence="1" type="ORF">LCGC14_1332890</name>
</gene>
<evidence type="ECO:0000313" key="1">
    <source>
        <dbReference type="EMBL" id="KKM81138.1"/>
    </source>
</evidence>